<gene>
    <name evidence="2" type="ORF">UFOPK2872_00815</name>
</gene>
<proteinExistence type="predicted"/>
<evidence type="ECO:0000313" key="2">
    <source>
        <dbReference type="EMBL" id="CAB4765493.1"/>
    </source>
</evidence>
<dbReference type="EMBL" id="CAEZZM010000093">
    <property type="protein sequence ID" value="CAB4765493.1"/>
    <property type="molecule type" value="Genomic_DNA"/>
</dbReference>
<sequence>MAANGRGFWMHQLVEYGIAGGLIMMSAQSATPLAPASMGLAILFNVAVADGPMSAFKWFSRRVHKYIDWAIIVSALAASAILDLDVQARLVLLAVGLVMAIIVLGTNFVKKGAQQPRGK</sequence>
<feature type="transmembrane region" description="Helical" evidence="1">
    <location>
        <begin position="90"/>
        <end position="109"/>
    </location>
</feature>
<organism evidence="2">
    <name type="scientific">freshwater metagenome</name>
    <dbReference type="NCBI Taxonomy" id="449393"/>
    <lineage>
        <taxon>unclassified sequences</taxon>
        <taxon>metagenomes</taxon>
        <taxon>ecological metagenomes</taxon>
    </lineage>
</organism>
<accession>A0A6J6V386</accession>
<dbReference type="AlphaFoldDB" id="A0A6J6V386"/>
<keyword evidence="1" id="KW-1133">Transmembrane helix</keyword>
<evidence type="ECO:0000256" key="1">
    <source>
        <dbReference type="SAM" id="Phobius"/>
    </source>
</evidence>
<keyword evidence="1" id="KW-0812">Transmembrane</keyword>
<keyword evidence="1" id="KW-0472">Membrane</keyword>
<protein>
    <submittedName>
        <fullName evidence="2">Unannotated protein</fullName>
    </submittedName>
</protein>
<feature type="transmembrane region" description="Helical" evidence="1">
    <location>
        <begin position="66"/>
        <end position="84"/>
    </location>
</feature>
<name>A0A6J6V386_9ZZZZ</name>
<reference evidence="2" key="1">
    <citation type="submission" date="2020-05" db="EMBL/GenBank/DDBJ databases">
        <authorList>
            <person name="Chiriac C."/>
            <person name="Salcher M."/>
            <person name="Ghai R."/>
            <person name="Kavagutti S V."/>
        </authorList>
    </citation>
    <scope>NUCLEOTIDE SEQUENCE</scope>
</reference>